<organism evidence="7 8">
    <name type="scientific">Staphylococcus cohnii subsp. cohnii</name>
    <dbReference type="NCBI Taxonomy" id="74704"/>
    <lineage>
        <taxon>Bacteria</taxon>
        <taxon>Bacillati</taxon>
        <taxon>Bacillota</taxon>
        <taxon>Bacilli</taxon>
        <taxon>Bacillales</taxon>
        <taxon>Staphylococcaceae</taxon>
        <taxon>Staphylococcus</taxon>
        <taxon>Staphylococcus cohnii species complex</taxon>
    </lineage>
</organism>
<dbReference type="AlphaFoldDB" id="A0A0M2P583"/>
<evidence type="ECO:0000256" key="4">
    <source>
        <dbReference type="ARBA" id="ARBA00012322"/>
    </source>
</evidence>
<evidence type="ECO:0000256" key="1">
    <source>
        <dbReference type="ARBA" id="ARBA00001667"/>
    </source>
</evidence>
<dbReference type="PATRIC" id="fig|74704.6.peg.1397"/>
<dbReference type="EMBL" id="LAKJ01000002">
    <property type="protein sequence ID" value="KKI65405.1"/>
    <property type="molecule type" value="Genomic_DNA"/>
</dbReference>
<comment type="cofactor">
    <cofactor evidence="2">
        <name>Zn(2+)</name>
        <dbReference type="ChEBI" id="CHEBI:29105"/>
    </cofactor>
</comment>
<dbReference type="Pfam" id="PF01551">
    <property type="entry name" value="Peptidase_M23"/>
    <property type="match status" value="1"/>
</dbReference>
<dbReference type="InterPro" id="IPR011055">
    <property type="entry name" value="Dup_hybrid_motif"/>
</dbReference>
<evidence type="ECO:0000259" key="6">
    <source>
        <dbReference type="Pfam" id="PF01551"/>
    </source>
</evidence>
<dbReference type="InterPro" id="IPR050570">
    <property type="entry name" value="Cell_wall_metabolism_enzyme"/>
</dbReference>
<evidence type="ECO:0000313" key="8">
    <source>
        <dbReference type="Proteomes" id="UP000034455"/>
    </source>
</evidence>
<evidence type="ECO:0000313" key="7">
    <source>
        <dbReference type="EMBL" id="KKI65405.1"/>
    </source>
</evidence>
<gene>
    <name evidence="7" type="ORF">UF66_1362</name>
</gene>
<keyword evidence="5" id="KW-0482">Metalloprotease</keyword>
<evidence type="ECO:0000256" key="2">
    <source>
        <dbReference type="ARBA" id="ARBA00001947"/>
    </source>
</evidence>
<comment type="catalytic activity">
    <reaction evidence="1">
        <text>Hydrolysis of the -Gly-|-Gly- bond in the pentaglycine inter-peptide link joining staphylococcal cell wall peptidoglycans.</text>
        <dbReference type="EC" id="3.4.24.75"/>
    </reaction>
</comment>
<accession>A0A0M2P583</accession>
<reference evidence="7 8" key="1">
    <citation type="submission" date="2015-03" db="EMBL/GenBank/DDBJ databases">
        <title>Genome Assembly of Staphylococcus cohnii subsp. cohnii strain G22B2.</title>
        <authorList>
            <person name="Nair G."/>
            <person name="Kaur G."/>
            <person name="Khatri I."/>
            <person name="Singh N.K."/>
            <person name="Sathyabama S."/>
            <person name="Maurya S.K."/>
            <person name="Subramanian S."/>
            <person name="Agrewala J.N."/>
            <person name="Mayilraj S."/>
        </authorList>
    </citation>
    <scope>NUCLEOTIDE SEQUENCE [LARGE SCALE GENOMIC DNA]</scope>
    <source>
        <strain evidence="7 8">G22B2</strain>
    </source>
</reference>
<dbReference type="PANTHER" id="PTHR21666:SF270">
    <property type="entry name" value="MUREIN HYDROLASE ACTIVATOR ENVC"/>
    <property type="match status" value="1"/>
</dbReference>
<dbReference type="GeneID" id="58096531"/>
<keyword evidence="5" id="KW-0378">Hydrolase</keyword>
<comment type="caution">
    <text evidence="7">The sequence shown here is derived from an EMBL/GenBank/DDBJ whole genome shotgun (WGS) entry which is preliminary data.</text>
</comment>
<dbReference type="PANTHER" id="PTHR21666">
    <property type="entry name" value="PEPTIDASE-RELATED"/>
    <property type="match status" value="1"/>
</dbReference>
<feature type="domain" description="M23ase beta-sheet core" evidence="6">
    <location>
        <begin position="74"/>
        <end position="165"/>
    </location>
</feature>
<dbReference type="Gene3D" id="2.70.70.10">
    <property type="entry name" value="Glucose Permease (Domain IIA)"/>
    <property type="match status" value="1"/>
</dbReference>
<comment type="similarity">
    <text evidence="3">Belongs to the peptidase M23B family.</text>
</comment>
<dbReference type="EC" id="3.4.24.75" evidence="4"/>
<evidence type="ECO:0000256" key="3">
    <source>
        <dbReference type="ARBA" id="ARBA00006646"/>
    </source>
</evidence>
<evidence type="ECO:0000256" key="5">
    <source>
        <dbReference type="ARBA" id="ARBA00023049"/>
    </source>
</evidence>
<protein>
    <recommendedName>
        <fullName evidence="4">lysostaphin</fullName>
        <ecNumber evidence="4">3.4.24.75</ecNumber>
    </recommendedName>
</protein>
<name>A0A0M2P583_STACC</name>
<proteinExistence type="inferred from homology"/>
<dbReference type="GO" id="GO:0006508">
    <property type="term" value="P:proteolysis"/>
    <property type="evidence" value="ECO:0007669"/>
    <property type="project" value="UniProtKB-KW"/>
</dbReference>
<dbReference type="Proteomes" id="UP000034455">
    <property type="component" value="Unassembled WGS sequence"/>
</dbReference>
<dbReference type="InterPro" id="IPR016047">
    <property type="entry name" value="M23ase_b-sheet_dom"/>
</dbReference>
<dbReference type="GO" id="GO:0004222">
    <property type="term" value="F:metalloendopeptidase activity"/>
    <property type="evidence" value="ECO:0007669"/>
    <property type="project" value="TreeGrafter"/>
</dbReference>
<sequence length="191" mass="21505">MKNTFKTILLLVIILVPLILLLTNIDTVQRYVRENLVQQNDGNKDSGKTDRSIFNISRETESFGDYKYNDFDGKHYGIDYGIAKNTPVTAATDGKVTRTFENELGGKVVQIVEEDGVHHQWYMHLNEFKVEPGEKVKAGKIIALSGNTGSQTSGPHLHFQRMKGGVGNEYAENPRKFIESLPNGEESLYKK</sequence>
<keyword evidence="5" id="KW-0645">Protease</keyword>
<dbReference type="RefSeq" id="WP_019469978.1">
    <property type="nucleotide sequence ID" value="NZ_BKAS01000001.1"/>
</dbReference>
<dbReference type="CDD" id="cd12797">
    <property type="entry name" value="M23_peptidase"/>
    <property type="match status" value="1"/>
</dbReference>
<dbReference type="SUPFAM" id="SSF51261">
    <property type="entry name" value="Duplicated hybrid motif"/>
    <property type="match status" value="1"/>
</dbReference>